<keyword evidence="3" id="KW-1185">Reference proteome</keyword>
<gene>
    <name evidence="2" type="ORF">CLUMA_CG004317</name>
</gene>
<evidence type="ECO:0000313" key="2">
    <source>
        <dbReference type="EMBL" id="CRK90615.1"/>
    </source>
</evidence>
<dbReference type="EMBL" id="CVRI01000020">
    <property type="protein sequence ID" value="CRK90615.1"/>
    <property type="molecule type" value="Genomic_DNA"/>
</dbReference>
<keyword evidence="1" id="KW-0732">Signal</keyword>
<organism evidence="2 3">
    <name type="scientific">Clunio marinus</name>
    <dbReference type="NCBI Taxonomy" id="568069"/>
    <lineage>
        <taxon>Eukaryota</taxon>
        <taxon>Metazoa</taxon>
        <taxon>Ecdysozoa</taxon>
        <taxon>Arthropoda</taxon>
        <taxon>Hexapoda</taxon>
        <taxon>Insecta</taxon>
        <taxon>Pterygota</taxon>
        <taxon>Neoptera</taxon>
        <taxon>Endopterygota</taxon>
        <taxon>Diptera</taxon>
        <taxon>Nematocera</taxon>
        <taxon>Chironomoidea</taxon>
        <taxon>Chironomidae</taxon>
        <taxon>Clunio</taxon>
    </lineage>
</organism>
<evidence type="ECO:0000313" key="3">
    <source>
        <dbReference type="Proteomes" id="UP000183832"/>
    </source>
</evidence>
<evidence type="ECO:0000256" key="1">
    <source>
        <dbReference type="SAM" id="SignalP"/>
    </source>
</evidence>
<dbReference type="Proteomes" id="UP000183832">
    <property type="component" value="Unassembled WGS sequence"/>
</dbReference>
<proteinExistence type="predicted"/>
<protein>
    <submittedName>
        <fullName evidence="2">CLUMA_CG004317, isoform A</fullName>
    </submittedName>
</protein>
<reference evidence="2 3" key="1">
    <citation type="submission" date="2015-04" db="EMBL/GenBank/DDBJ databases">
        <authorList>
            <person name="Syromyatnikov M.Y."/>
            <person name="Popov V.N."/>
        </authorList>
    </citation>
    <scope>NUCLEOTIDE SEQUENCE [LARGE SCALE GENOMIC DNA]</scope>
</reference>
<dbReference type="AlphaFoldDB" id="A0A1J1HRE2"/>
<sequence>MLLIMVLDYTMQLVLVDVESQTEYSKNRFGMLACDKSPHYAERKIKQSNLLLFRFRNGLTSKPKPT</sequence>
<name>A0A1J1HRE2_9DIPT</name>
<feature type="chain" id="PRO_5013221425" evidence="1">
    <location>
        <begin position="17"/>
        <end position="66"/>
    </location>
</feature>
<feature type="signal peptide" evidence="1">
    <location>
        <begin position="1"/>
        <end position="16"/>
    </location>
</feature>
<accession>A0A1J1HRE2</accession>